<evidence type="ECO:0000259" key="1">
    <source>
        <dbReference type="Pfam" id="PF22917"/>
    </source>
</evidence>
<evidence type="ECO:0000313" key="3">
    <source>
        <dbReference type="Proteomes" id="UP001152049"/>
    </source>
</evidence>
<dbReference type="InterPro" id="IPR036291">
    <property type="entry name" value="NAD(P)-bd_dom_sf"/>
</dbReference>
<dbReference type="AlphaFoldDB" id="A0A9W8RJE0"/>
<protein>
    <recommendedName>
        <fullName evidence="1">PRISE-like Rossmann-fold domain-containing protein</fullName>
    </recommendedName>
</protein>
<sequence>MTHHTTTDFSVKHCGVYRNLPVLGSATNDLTAIVPGATGISGWNTIRSLLESPDRWTKIYAMSRSPPKQELLDLLPAEQQLRVHHLPVDFSGSAADVASSLKQVRGERLYVFFYAYLQPKTEEHEGVWQNVEKLKETNEKLFSTFLEALELADLKPRRILLQTGGKNYGMQIGRAPAPWVESDPQPRHLDPNFYYGQEDALHAYCQRHPETSWNVTRPAGVMGSALNAQMNFLYLCAVYAAVQANKQQPIYFPGDWNSWQAPLPLSTARLTGFQSEWAVLKDECKDQAFNCEDMNNLTHQRLLAELARWYGAKGVEPPPTDENQYQQVKGRGGDECPLGHGPPTEIRFTMKMADWARDVQTQQAWQRIMEHSNGKVTINPFEESVLKDNFEFLHICLTVTGTMSMNKARLLGWTGFVDTLEAAFESCQEMARMGLLPPVVVDAPRPMV</sequence>
<feature type="domain" description="PRISE-like Rossmann-fold" evidence="1">
    <location>
        <begin position="32"/>
        <end position="320"/>
    </location>
</feature>
<dbReference type="InterPro" id="IPR055222">
    <property type="entry name" value="PRISE-like_Rossmann-fold"/>
</dbReference>
<proteinExistence type="predicted"/>
<keyword evidence="3" id="KW-1185">Reference proteome</keyword>
<dbReference type="CDD" id="cd08948">
    <property type="entry name" value="5beta-POR_like_SDR_a"/>
    <property type="match status" value="1"/>
</dbReference>
<evidence type="ECO:0000313" key="2">
    <source>
        <dbReference type="EMBL" id="KAJ4245256.1"/>
    </source>
</evidence>
<gene>
    <name evidence="2" type="ORF">NW762_014126</name>
</gene>
<dbReference type="Pfam" id="PF22917">
    <property type="entry name" value="PRISE"/>
    <property type="match status" value="1"/>
</dbReference>
<organism evidence="2 3">
    <name type="scientific">Fusarium torreyae</name>
    <dbReference type="NCBI Taxonomy" id="1237075"/>
    <lineage>
        <taxon>Eukaryota</taxon>
        <taxon>Fungi</taxon>
        <taxon>Dikarya</taxon>
        <taxon>Ascomycota</taxon>
        <taxon>Pezizomycotina</taxon>
        <taxon>Sordariomycetes</taxon>
        <taxon>Hypocreomycetidae</taxon>
        <taxon>Hypocreales</taxon>
        <taxon>Nectriaceae</taxon>
        <taxon>Fusarium</taxon>
    </lineage>
</organism>
<comment type="caution">
    <text evidence="2">The sequence shown here is derived from an EMBL/GenBank/DDBJ whole genome shotgun (WGS) entry which is preliminary data.</text>
</comment>
<dbReference type="OrthoDB" id="1731983at2759"/>
<reference evidence="2" key="1">
    <citation type="submission" date="2022-09" db="EMBL/GenBank/DDBJ databases">
        <title>Fusarium specimens isolated from Avocado Roots.</title>
        <authorList>
            <person name="Stajich J."/>
            <person name="Roper C."/>
            <person name="Heimlech-Rivalta G."/>
        </authorList>
    </citation>
    <scope>NUCLEOTIDE SEQUENCE</scope>
    <source>
        <strain evidence="2">CF00136</strain>
    </source>
</reference>
<name>A0A9W8RJE0_9HYPO</name>
<dbReference type="EMBL" id="JAOQAZ010000047">
    <property type="protein sequence ID" value="KAJ4245256.1"/>
    <property type="molecule type" value="Genomic_DNA"/>
</dbReference>
<dbReference type="SUPFAM" id="SSF51735">
    <property type="entry name" value="NAD(P)-binding Rossmann-fold domains"/>
    <property type="match status" value="1"/>
</dbReference>
<dbReference type="Proteomes" id="UP001152049">
    <property type="component" value="Unassembled WGS sequence"/>
</dbReference>
<accession>A0A9W8RJE0</accession>
<dbReference type="PANTHER" id="PTHR32487">
    <property type="entry name" value="3-OXO-DELTA(4,5)-STEROID 5-BETA-REDUCTASE"/>
    <property type="match status" value="1"/>
</dbReference>
<dbReference type="PANTHER" id="PTHR32487:SF29">
    <property type="entry name" value="NAD-DEPENDENT EPIMERASE_DEHYDRATASE DOMAIN-CONTAINING PROTEIN"/>
    <property type="match status" value="1"/>
</dbReference>
<dbReference type="Gene3D" id="3.40.50.720">
    <property type="entry name" value="NAD(P)-binding Rossmann-like Domain"/>
    <property type="match status" value="1"/>
</dbReference>